<dbReference type="EMBL" id="CM037617">
    <property type="protein sequence ID" value="KAH8005747.1"/>
    <property type="molecule type" value="Genomic_DNA"/>
</dbReference>
<organism evidence="1 2">
    <name type="scientific">Sphaerodactylus townsendi</name>
    <dbReference type="NCBI Taxonomy" id="933632"/>
    <lineage>
        <taxon>Eukaryota</taxon>
        <taxon>Metazoa</taxon>
        <taxon>Chordata</taxon>
        <taxon>Craniata</taxon>
        <taxon>Vertebrata</taxon>
        <taxon>Euteleostomi</taxon>
        <taxon>Lepidosauria</taxon>
        <taxon>Squamata</taxon>
        <taxon>Bifurcata</taxon>
        <taxon>Gekkota</taxon>
        <taxon>Sphaerodactylidae</taxon>
        <taxon>Sphaerodactylus</taxon>
    </lineage>
</organism>
<reference evidence="1" key="1">
    <citation type="submission" date="2021-08" db="EMBL/GenBank/DDBJ databases">
        <title>The first chromosome-level gecko genome reveals the dynamic sex chromosomes of Neotropical dwarf geckos (Sphaerodactylidae: Sphaerodactylus).</title>
        <authorList>
            <person name="Pinto B.J."/>
            <person name="Keating S.E."/>
            <person name="Gamble T."/>
        </authorList>
    </citation>
    <scope>NUCLEOTIDE SEQUENCE</scope>
    <source>
        <strain evidence="1">TG3544</strain>
    </source>
</reference>
<keyword evidence="2" id="KW-1185">Reference proteome</keyword>
<gene>
    <name evidence="1" type="ORF">K3G42_031064</name>
</gene>
<sequence>MERGKQSRARSDYLEMPLVGSLYTPVVGALKRSFDMEDAEDVPAFSPSSPPHSPLGPSLPGIILAAGNGEGRRAGGPIQPSYQSLISLSSDPSPAQSPVLKTRIGSSLSFNRGTVHLARANGSHLTRVSSFQTRLNPNGFSSSLGPGSDNESLHSSSSSLECPTPIKGLPNTTPPPESPGIGVTQLPSPMLKKFFSHGNVFHSEADRPAQQVSKETPNRGSLPALDLHIAEDPGASHTLCPTQSSGAAATQSPCDQNCIAPLPKAGMAKTKDSSVPLLEFSQLTHVTPPALATRQTVKLQKFPISLDGLIEKMTPESAPRPLPRAQIHVNLSASPGSSRQCAEITKEDRVVVVGCGFPSPSSGRFPGTASSASPPPETSFPLIPSPQIGQVACQPAFLGATPIWPTQGTPVTAGPREHGSPTAKGIDSSPSREASRPRTTAPASGAKEDPLTLASRSLEAFSEKKESQGKASWKEGRCQENQCGIETKACSSTKPWAEFGKVQN</sequence>
<evidence type="ECO:0000313" key="1">
    <source>
        <dbReference type="EMBL" id="KAH8005747.1"/>
    </source>
</evidence>
<name>A0ACB8FK80_9SAUR</name>
<accession>A0ACB8FK80</accession>
<comment type="caution">
    <text evidence="1">The sequence shown here is derived from an EMBL/GenBank/DDBJ whole genome shotgun (WGS) entry which is preliminary data.</text>
</comment>
<evidence type="ECO:0000313" key="2">
    <source>
        <dbReference type="Proteomes" id="UP000827872"/>
    </source>
</evidence>
<dbReference type="Proteomes" id="UP000827872">
    <property type="component" value="Linkage Group LG04"/>
</dbReference>
<protein>
    <submittedName>
        <fullName evidence="1">Uncharacterized protein</fullName>
    </submittedName>
</protein>
<proteinExistence type="predicted"/>